<organism evidence="2 3">
    <name type="scientific">Deinococcus humi</name>
    <dbReference type="NCBI Taxonomy" id="662880"/>
    <lineage>
        <taxon>Bacteria</taxon>
        <taxon>Thermotogati</taxon>
        <taxon>Deinococcota</taxon>
        <taxon>Deinococci</taxon>
        <taxon>Deinococcales</taxon>
        <taxon>Deinococcaceae</taxon>
        <taxon>Deinococcus</taxon>
    </lineage>
</organism>
<accession>A0A7W8K0B2</accession>
<name>A0A7W8K0B2_9DEIO</name>
<evidence type="ECO:0000313" key="2">
    <source>
        <dbReference type="EMBL" id="MBB5366295.1"/>
    </source>
</evidence>
<evidence type="ECO:0000313" key="3">
    <source>
        <dbReference type="Proteomes" id="UP000552709"/>
    </source>
</evidence>
<reference evidence="2 3" key="1">
    <citation type="submission" date="2020-08" db="EMBL/GenBank/DDBJ databases">
        <title>Genomic Encyclopedia of Type Strains, Phase IV (KMG-IV): sequencing the most valuable type-strain genomes for metagenomic binning, comparative biology and taxonomic classification.</title>
        <authorList>
            <person name="Goeker M."/>
        </authorList>
    </citation>
    <scope>NUCLEOTIDE SEQUENCE [LARGE SCALE GENOMIC DNA]</scope>
    <source>
        <strain evidence="2 3">DSM 27939</strain>
    </source>
</reference>
<dbReference type="AlphaFoldDB" id="A0A7W8K0B2"/>
<gene>
    <name evidence="2" type="ORF">HNQ08_005424</name>
</gene>
<evidence type="ECO:0000256" key="1">
    <source>
        <dbReference type="SAM" id="MobiDB-lite"/>
    </source>
</evidence>
<proteinExistence type="predicted"/>
<comment type="caution">
    <text evidence="2">The sequence shown here is derived from an EMBL/GenBank/DDBJ whole genome shotgun (WGS) entry which is preliminary data.</text>
</comment>
<feature type="region of interest" description="Disordered" evidence="1">
    <location>
        <begin position="55"/>
        <end position="106"/>
    </location>
</feature>
<protein>
    <submittedName>
        <fullName evidence="2">Uncharacterized protein</fullName>
    </submittedName>
</protein>
<sequence length="106" mass="12068">MGHEKVVKIGLLYRPNDGARFALVSVGKRNSRSFQYRATVSSSLKVWGGRLTPQQAHETFSHHETVPPFSIPRRSAHEHNSDEQQNAWHNEKGLSTADRPTPLRQR</sequence>
<keyword evidence="3" id="KW-1185">Reference proteome</keyword>
<dbReference type="Proteomes" id="UP000552709">
    <property type="component" value="Unassembled WGS sequence"/>
</dbReference>
<dbReference type="EMBL" id="JACHFL010000035">
    <property type="protein sequence ID" value="MBB5366295.1"/>
    <property type="molecule type" value="Genomic_DNA"/>
</dbReference>